<dbReference type="Gene3D" id="2.40.30.10">
    <property type="entry name" value="Translation factors"/>
    <property type="match status" value="1"/>
</dbReference>
<dbReference type="GO" id="GO:0016491">
    <property type="term" value="F:oxidoreductase activity"/>
    <property type="evidence" value="ECO:0007669"/>
    <property type="project" value="InterPro"/>
</dbReference>
<organism evidence="5 6">
    <name type="scientific">Actinophytocola xanthii</name>
    <dbReference type="NCBI Taxonomy" id="1912961"/>
    <lineage>
        <taxon>Bacteria</taxon>
        <taxon>Bacillati</taxon>
        <taxon>Actinomycetota</taxon>
        <taxon>Actinomycetes</taxon>
        <taxon>Pseudonocardiales</taxon>
        <taxon>Pseudonocardiaceae</taxon>
    </lineage>
</organism>
<name>A0A1Q8CW99_9PSEU</name>
<evidence type="ECO:0000259" key="4">
    <source>
        <dbReference type="PROSITE" id="PS51384"/>
    </source>
</evidence>
<evidence type="ECO:0000313" key="5">
    <source>
        <dbReference type="EMBL" id="OLF18612.1"/>
    </source>
</evidence>
<dbReference type="PRINTS" id="PR00410">
    <property type="entry name" value="PHEHYDRXLASE"/>
</dbReference>
<dbReference type="InterPro" id="IPR017938">
    <property type="entry name" value="Riboflavin_synthase-like_b-brl"/>
</dbReference>
<accession>A0A1Q8CW99</accession>
<dbReference type="PROSITE" id="PS51384">
    <property type="entry name" value="FAD_FR"/>
    <property type="match status" value="1"/>
</dbReference>
<comment type="cofactor">
    <cofactor evidence="1">
        <name>FAD</name>
        <dbReference type="ChEBI" id="CHEBI:57692"/>
    </cofactor>
</comment>
<keyword evidence="2" id="KW-0479">Metal-binding</keyword>
<dbReference type="STRING" id="1912961.BU204_04925"/>
<keyword evidence="2" id="KW-0408">Iron</keyword>
<dbReference type="InterPro" id="IPR039261">
    <property type="entry name" value="FNR_nucleotide-bd"/>
</dbReference>
<keyword evidence="6" id="KW-1185">Reference proteome</keyword>
<evidence type="ECO:0000313" key="6">
    <source>
        <dbReference type="Proteomes" id="UP000185596"/>
    </source>
</evidence>
<dbReference type="InterPro" id="IPR017927">
    <property type="entry name" value="FAD-bd_FR_type"/>
</dbReference>
<dbReference type="GO" id="GO:0051537">
    <property type="term" value="F:2 iron, 2 sulfur cluster binding"/>
    <property type="evidence" value="ECO:0007669"/>
    <property type="project" value="UniProtKB-KW"/>
</dbReference>
<dbReference type="Pfam" id="PF00970">
    <property type="entry name" value="FAD_binding_6"/>
    <property type="match status" value="1"/>
</dbReference>
<comment type="caution">
    <text evidence="5">The sequence shown here is derived from an EMBL/GenBank/DDBJ whole genome shotgun (WGS) entry which is preliminary data.</text>
</comment>
<dbReference type="PANTHER" id="PTHR47354">
    <property type="entry name" value="NADH OXIDOREDUCTASE HCR"/>
    <property type="match status" value="1"/>
</dbReference>
<sequence>MTDTAAGPRPPVRRRARWLAARVVAVRSETSTARTLVLEVPGWPGHVAGQHLDVRLTAPDGYTAQRSYSIAAPADGDRVELTVQRVPAGEVSPYLVDDVLPGDEFEVLGPVGGWFAWHPADGGPVLLVAGGSGIVPLMAMVRERARVADAGRFTLLYSVRGPAEVFYGEELRGLADAEWLDLRMVHTRTAPPGSRAAGRLAAADLTGEVGGRVYVCGPTGFVTAASDLLLAAGHDPANIRTERFGPSGG</sequence>
<keyword evidence="2" id="KW-0001">2Fe-2S</keyword>
<proteinExistence type="predicted"/>
<evidence type="ECO:0000256" key="1">
    <source>
        <dbReference type="ARBA" id="ARBA00001974"/>
    </source>
</evidence>
<dbReference type="SUPFAM" id="SSF52343">
    <property type="entry name" value="Ferredoxin reductase-like, C-terminal NADP-linked domain"/>
    <property type="match status" value="1"/>
</dbReference>
<dbReference type="InterPro" id="IPR008333">
    <property type="entry name" value="Cbr1-like_FAD-bd_dom"/>
</dbReference>
<dbReference type="EMBL" id="MSIE01000006">
    <property type="protein sequence ID" value="OLF18612.1"/>
    <property type="molecule type" value="Genomic_DNA"/>
</dbReference>
<dbReference type="PANTHER" id="PTHR47354:SF5">
    <property type="entry name" value="PROTEIN RFBI"/>
    <property type="match status" value="1"/>
</dbReference>
<feature type="domain" description="FAD-binding FR-type" evidence="4">
    <location>
        <begin position="16"/>
        <end position="117"/>
    </location>
</feature>
<dbReference type="InterPro" id="IPR001709">
    <property type="entry name" value="Flavoprot_Pyr_Nucl_cyt_Rdtase"/>
</dbReference>
<dbReference type="OrthoDB" id="5179582at2"/>
<dbReference type="RefSeq" id="WP_075124342.1">
    <property type="nucleotide sequence ID" value="NZ_MSIE01000006.1"/>
</dbReference>
<gene>
    <name evidence="5" type="ORF">BU204_04925</name>
</gene>
<dbReference type="Gene3D" id="3.40.50.80">
    <property type="entry name" value="Nucleotide-binding domain of ferredoxin-NADP reductase (FNR) module"/>
    <property type="match status" value="1"/>
</dbReference>
<evidence type="ECO:0000256" key="2">
    <source>
        <dbReference type="ARBA" id="ARBA00022714"/>
    </source>
</evidence>
<dbReference type="AlphaFoldDB" id="A0A1Q8CW99"/>
<protein>
    <submittedName>
        <fullName evidence="5">Oxidoreductase</fullName>
    </submittedName>
</protein>
<dbReference type="Pfam" id="PF00175">
    <property type="entry name" value="NAD_binding_1"/>
    <property type="match status" value="1"/>
</dbReference>
<reference evidence="5 6" key="1">
    <citation type="submission" date="2016-12" db="EMBL/GenBank/DDBJ databases">
        <title>The draft genome sequence of Actinophytocola sp. 11-183.</title>
        <authorList>
            <person name="Wang W."/>
            <person name="Yuan L."/>
        </authorList>
    </citation>
    <scope>NUCLEOTIDE SEQUENCE [LARGE SCALE GENOMIC DNA]</scope>
    <source>
        <strain evidence="5 6">11-183</strain>
    </source>
</reference>
<dbReference type="PRINTS" id="PR00371">
    <property type="entry name" value="FPNCR"/>
</dbReference>
<dbReference type="InterPro" id="IPR050415">
    <property type="entry name" value="MRET"/>
</dbReference>
<dbReference type="InterPro" id="IPR001433">
    <property type="entry name" value="OxRdtase_FAD/NAD-bd"/>
</dbReference>
<dbReference type="CDD" id="cd06217">
    <property type="entry name" value="FNR_iron_sulfur_binding_3"/>
    <property type="match status" value="1"/>
</dbReference>
<dbReference type="SUPFAM" id="SSF63380">
    <property type="entry name" value="Riboflavin synthase domain-like"/>
    <property type="match status" value="1"/>
</dbReference>
<dbReference type="Proteomes" id="UP000185596">
    <property type="component" value="Unassembled WGS sequence"/>
</dbReference>
<evidence type="ECO:0000256" key="3">
    <source>
        <dbReference type="ARBA" id="ARBA00023014"/>
    </source>
</evidence>
<keyword evidence="3" id="KW-0411">Iron-sulfur</keyword>